<reference evidence="2 3" key="1">
    <citation type="journal article" date="2023" name="Hortic Res">
        <title>The complete reference genome for grapevine (Vitis vinifera L.) genetics and breeding.</title>
        <authorList>
            <person name="Shi X."/>
            <person name="Cao S."/>
            <person name="Wang X."/>
            <person name="Huang S."/>
            <person name="Wang Y."/>
            <person name="Liu Z."/>
            <person name="Liu W."/>
            <person name="Leng X."/>
            <person name="Peng Y."/>
            <person name="Wang N."/>
            <person name="Wang Y."/>
            <person name="Ma Z."/>
            <person name="Xu X."/>
            <person name="Zhang F."/>
            <person name="Xue H."/>
            <person name="Zhong H."/>
            <person name="Wang Y."/>
            <person name="Zhang K."/>
            <person name="Velt A."/>
            <person name="Avia K."/>
            <person name="Holtgrawe D."/>
            <person name="Grimplet J."/>
            <person name="Matus J.T."/>
            <person name="Ware D."/>
            <person name="Wu X."/>
            <person name="Wang H."/>
            <person name="Liu C."/>
            <person name="Fang Y."/>
            <person name="Rustenholz C."/>
            <person name="Cheng Z."/>
            <person name="Xiao H."/>
            <person name="Zhou Y."/>
        </authorList>
    </citation>
    <scope>NUCLEOTIDE SEQUENCE [LARGE SCALE GENOMIC DNA]</scope>
    <source>
        <strain evidence="3">cv. Pinot noir / PN40024</strain>
        <tissue evidence="2">Leaf</tissue>
    </source>
</reference>
<name>A0ABY9E0N2_VITVI</name>
<feature type="region of interest" description="Disordered" evidence="1">
    <location>
        <begin position="140"/>
        <end position="161"/>
    </location>
</feature>
<feature type="compositionally biased region" description="Basic and acidic residues" evidence="1">
    <location>
        <begin position="80"/>
        <end position="100"/>
    </location>
</feature>
<dbReference type="EMBL" id="CP126666">
    <property type="protein sequence ID" value="WKA12928.1"/>
    <property type="molecule type" value="Genomic_DNA"/>
</dbReference>
<protein>
    <submittedName>
        <fullName evidence="2">Uncharacterized protein</fullName>
    </submittedName>
</protein>
<evidence type="ECO:0000256" key="1">
    <source>
        <dbReference type="SAM" id="MobiDB-lite"/>
    </source>
</evidence>
<feature type="region of interest" description="Disordered" evidence="1">
    <location>
        <begin position="79"/>
        <end position="116"/>
    </location>
</feature>
<dbReference type="Proteomes" id="UP001227230">
    <property type="component" value="Chromosome 19"/>
</dbReference>
<evidence type="ECO:0000313" key="2">
    <source>
        <dbReference type="EMBL" id="WKA12928.1"/>
    </source>
</evidence>
<evidence type="ECO:0000313" key="3">
    <source>
        <dbReference type="Proteomes" id="UP001227230"/>
    </source>
</evidence>
<proteinExistence type="predicted"/>
<feature type="compositionally biased region" description="Basic and acidic residues" evidence="1">
    <location>
        <begin position="144"/>
        <end position="161"/>
    </location>
</feature>
<keyword evidence="3" id="KW-1185">Reference proteome</keyword>
<sequence>MERSTKKRMRQMVRIVEEAVAHVPLVTSSTQGPSTIPTVPTVSSGDIPYFMKGHEVPSFDIDLQVGGIPDVVTADVNEVQAKEEAKEEDEKRKSIKKDDPGVGFSEEGGPPFRHESSYKRWYVQQVKMAGAMLVVVGTPQMLSREQESRCEFSGSGEKRKG</sequence>
<accession>A0ABY9E0N2</accession>
<organism evidence="2 3">
    <name type="scientific">Vitis vinifera</name>
    <name type="common">Grape</name>
    <dbReference type="NCBI Taxonomy" id="29760"/>
    <lineage>
        <taxon>Eukaryota</taxon>
        <taxon>Viridiplantae</taxon>
        <taxon>Streptophyta</taxon>
        <taxon>Embryophyta</taxon>
        <taxon>Tracheophyta</taxon>
        <taxon>Spermatophyta</taxon>
        <taxon>Magnoliopsida</taxon>
        <taxon>eudicotyledons</taxon>
        <taxon>Gunneridae</taxon>
        <taxon>Pentapetalae</taxon>
        <taxon>rosids</taxon>
        <taxon>Vitales</taxon>
        <taxon>Vitaceae</taxon>
        <taxon>Viteae</taxon>
        <taxon>Vitis</taxon>
    </lineage>
</organism>
<gene>
    <name evidence="2" type="ORF">VitviT2T_030271</name>
</gene>